<dbReference type="GO" id="GO:0031267">
    <property type="term" value="F:small GTPase binding"/>
    <property type="evidence" value="ECO:0007669"/>
    <property type="project" value="TreeGrafter"/>
</dbReference>
<dbReference type="InterPro" id="IPR027267">
    <property type="entry name" value="AH/BAR_dom_sf"/>
</dbReference>
<evidence type="ECO:0000313" key="2">
    <source>
        <dbReference type="EMBL" id="CAG9330410.1"/>
    </source>
</evidence>
<dbReference type="AlphaFoldDB" id="A0AAU9JZR2"/>
<reference evidence="2" key="1">
    <citation type="submission" date="2021-09" db="EMBL/GenBank/DDBJ databases">
        <authorList>
            <consortium name="AG Swart"/>
            <person name="Singh M."/>
            <person name="Singh A."/>
            <person name="Seah K."/>
            <person name="Emmerich C."/>
        </authorList>
    </citation>
    <scope>NUCLEOTIDE SEQUENCE</scope>
    <source>
        <strain evidence="2">ATCC30299</strain>
    </source>
</reference>
<proteinExistence type="predicted"/>
<dbReference type="Gene3D" id="1.20.1270.60">
    <property type="entry name" value="Arfaptin homology (AH) domain/BAR domain"/>
    <property type="match status" value="1"/>
</dbReference>
<name>A0AAU9JZR2_9CILI</name>
<protein>
    <recommendedName>
        <fullName evidence="1">Rab-GAP TBC domain-containing protein</fullName>
    </recommendedName>
</protein>
<organism evidence="2 3">
    <name type="scientific">Blepharisma stoltei</name>
    <dbReference type="NCBI Taxonomy" id="1481888"/>
    <lineage>
        <taxon>Eukaryota</taxon>
        <taxon>Sar</taxon>
        <taxon>Alveolata</taxon>
        <taxon>Ciliophora</taxon>
        <taxon>Postciliodesmatophora</taxon>
        <taxon>Heterotrichea</taxon>
        <taxon>Heterotrichida</taxon>
        <taxon>Blepharismidae</taxon>
        <taxon>Blepharisma</taxon>
    </lineage>
</organism>
<dbReference type="PANTHER" id="PTHR47219">
    <property type="entry name" value="RAB GTPASE-ACTIVATING PROTEIN 1-LIKE"/>
    <property type="match status" value="1"/>
</dbReference>
<keyword evidence="3" id="KW-1185">Reference proteome</keyword>
<evidence type="ECO:0000259" key="1">
    <source>
        <dbReference type="PROSITE" id="PS50086"/>
    </source>
</evidence>
<dbReference type="PANTHER" id="PTHR47219:SF9">
    <property type="entry name" value="GTPASE ACTIVATING PROTEIN AND CENTROSOME-ASSOCIATED, ISOFORM B"/>
    <property type="match status" value="1"/>
</dbReference>
<evidence type="ECO:0000313" key="3">
    <source>
        <dbReference type="Proteomes" id="UP001162131"/>
    </source>
</evidence>
<accession>A0AAU9JZR2</accession>
<dbReference type="InterPro" id="IPR000195">
    <property type="entry name" value="Rab-GAP-TBC_dom"/>
</dbReference>
<dbReference type="Gene3D" id="1.10.8.270">
    <property type="entry name" value="putative rabgap domain of human tbc1 domain family member 14 like domains"/>
    <property type="match status" value="1"/>
</dbReference>
<dbReference type="InterPro" id="IPR035969">
    <property type="entry name" value="Rab-GAP_TBC_sf"/>
</dbReference>
<feature type="domain" description="Rab-GAP TBC" evidence="1">
    <location>
        <begin position="608"/>
        <end position="796"/>
    </location>
</feature>
<gene>
    <name evidence="2" type="ORF">BSTOLATCC_MIC51002</name>
</gene>
<dbReference type="Gene3D" id="1.10.472.80">
    <property type="entry name" value="Ypt/Rab-GAP domain of gyp1p, domain 3"/>
    <property type="match status" value="1"/>
</dbReference>
<dbReference type="EMBL" id="CAJZBQ010000051">
    <property type="protein sequence ID" value="CAG9330410.1"/>
    <property type="molecule type" value="Genomic_DNA"/>
</dbReference>
<dbReference type="Proteomes" id="UP001162131">
    <property type="component" value="Unassembled WGS sequence"/>
</dbReference>
<dbReference type="InterPro" id="IPR050302">
    <property type="entry name" value="Rab_GAP_TBC_domain"/>
</dbReference>
<dbReference type="PROSITE" id="PS50086">
    <property type="entry name" value="TBC_RABGAP"/>
    <property type="match status" value="1"/>
</dbReference>
<dbReference type="SUPFAM" id="SSF103657">
    <property type="entry name" value="BAR/IMD domain-like"/>
    <property type="match status" value="1"/>
</dbReference>
<comment type="caution">
    <text evidence="2">The sequence shown here is derived from an EMBL/GenBank/DDBJ whole genome shotgun (WGS) entry which is preliminary data.</text>
</comment>
<dbReference type="Pfam" id="PF00566">
    <property type="entry name" value="RabGAP-TBC"/>
    <property type="match status" value="1"/>
</dbReference>
<dbReference type="SUPFAM" id="SSF47923">
    <property type="entry name" value="Ypt/Rab-GAP domain of gyp1p"/>
    <property type="match status" value="2"/>
</dbReference>
<sequence length="873" mass="102099">MKSDIFEHPKSYLLHSSASLSEISIFFKRFKRIHEEMGLLISDYADDFETSDKANTLSAFITNIAKITKDVSNEYFKFAENLESQIAEALESYKDSYIHNFTQSLEKTRKALRKLGKARENLNTHRNEYFKAMVKAEKAEFMQNLEDDTERIELATRNTTEMKLCAEKASEKYFGSLAEEKKLWNEYENSRKLLILSLHESEEGRVVFVKKSLEKMVKLEKKLYHNLLENVSKANKLVSEINPAQDAKEFEINYLGGINPIEKEGWITYEAWRISMKELGQDPFGNEEEYISSDIPYTPMHNTTYVIKSTLFSLIPKKRKISMDSMLSEQSSFSDNEEGLDSNSGYQKCIELLQIDEGKEIFFDVLESVRHCSMMDDIGLQKLGELFFTVMDSLEKDFNDTYFYKIVMYSHLFYAITQSKKFLYEIISSHSIFKNQNNWIQTIDEVVNKKIIMENEQFHRTKKKILQSGNKSLLNGFDKFSLEKAEKNSSLMTLGQFIFYMSNICSSIDLPKAVVLEYSKKSNLESDKILHLIRELYSAQSQIVISPREISKSLKKRSQERAQWGFFLHFGLCLQFLCRKDVLSLLFVCKSWNSIMVPYFQKFSLLKSPNFKIRKTVWASILRPTEKANYNEILEQLKANKSSIKDVENIISMDILRSYSNNPMVDSESLKNILQAYSFYRTDVGYCQGMNYIAGTLYLVNNDESFCFWGMSELIRKFKMENLYATDLSKLKYLFYVLDRLIALFLPNVHKILNTEMMTSAHFASPWFLTLFAGLLNQNQKHDILFKLWDHFLYYGWKIMFKASLVILKKLETNIISQRFEEIMSLLTSLHGSFCSIQIFDDSFITEVLSMKVTNRILRQIHSEYESLEKIYK</sequence>
<dbReference type="SMART" id="SM00164">
    <property type="entry name" value="TBC"/>
    <property type="match status" value="1"/>
</dbReference>
<dbReference type="GO" id="GO:0005096">
    <property type="term" value="F:GTPase activator activity"/>
    <property type="evidence" value="ECO:0007669"/>
    <property type="project" value="TreeGrafter"/>
</dbReference>